<feature type="region of interest" description="Disordered" evidence="1">
    <location>
        <begin position="1"/>
        <end position="30"/>
    </location>
</feature>
<accession>A0AAX2RWP1</accession>
<dbReference type="EMBL" id="SNSQ01000005">
    <property type="protein sequence ID" value="TEU52173.1"/>
    <property type="molecule type" value="Genomic_DNA"/>
</dbReference>
<evidence type="ECO:0000313" key="3">
    <source>
        <dbReference type="EMBL" id="TEU52173.1"/>
    </source>
</evidence>
<protein>
    <submittedName>
        <fullName evidence="3">Uncharacterized protein</fullName>
    </submittedName>
</protein>
<evidence type="ECO:0000256" key="2">
    <source>
        <dbReference type="SAM" id="Phobius"/>
    </source>
</evidence>
<dbReference type="AlphaFoldDB" id="A0AAX2RWP1"/>
<keyword evidence="2" id="KW-0812">Transmembrane</keyword>
<feature type="transmembrane region" description="Helical" evidence="2">
    <location>
        <begin position="132"/>
        <end position="151"/>
    </location>
</feature>
<feature type="compositionally biased region" description="Low complexity" evidence="1">
    <location>
        <begin position="11"/>
        <end position="24"/>
    </location>
</feature>
<comment type="caution">
    <text evidence="3">The sequence shown here is derived from an EMBL/GenBank/DDBJ whole genome shotgun (WGS) entry which is preliminary data.</text>
</comment>
<proteinExistence type="predicted"/>
<keyword evidence="2" id="KW-1133">Transmembrane helix</keyword>
<name>A0AAX2RWP1_BURCE</name>
<sequence>MSPRQQRRYESGSSDAAPAAGSVSTADSGGATESDFAHFVWDKLNAVDGRLSDLSEKHGRIDSRVDNCHQALLARLDALERAIDLKIGGAERAIDLKLDGAERAIGLRIDAAKASTDKLEGKVSKLESTVRMATAVVIVIAALFSGGLAIYKAVESHISVKVQ</sequence>
<evidence type="ECO:0000313" key="4">
    <source>
        <dbReference type="Proteomes" id="UP000298234"/>
    </source>
</evidence>
<organism evidence="3 4">
    <name type="scientific">Burkholderia cepacia</name>
    <name type="common">Pseudomonas cepacia</name>
    <dbReference type="NCBI Taxonomy" id="292"/>
    <lineage>
        <taxon>Bacteria</taxon>
        <taxon>Pseudomonadati</taxon>
        <taxon>Pseudomonadota</taxon>
        <taxon>Betaproteobacteria</taxon>
        <taxon>Burkholderiales</taxon>
        <taxon>Burkholderiaceae</taxon>
        <taxon>Burkholderia</taxon>
        <taxon>Burkholderia cepacia complex</taxon>
    </lineage>
</organism>
<evidence type="ECO:0000256" key="1">
    <source>
        <dbReference type="SAM" id="MobiDB-lite"/>
    </source>
</evidence>
<reference evidence="3 4" key="1">
    <citation type="submission" date="2019-03" db="EMBL/GenBank/DDBJ databases">
        <title>Burkholderia cepacia outbreak.</title>
        <authorList>
            <person name="Farzana R."/>
            <person name="Walsh T.R."/>
        </authorList>
    </citation>
    <scope>NUCLEOTIDE SEQUENCE [LARGE SCALE GENOMIC DNA]</scope>
    <source>
        <strain evidence="4">d13</strain>
    </source>
</reference>
<keyword evidence="2" id="KW-0472">Membrane</keyword>
<gene>
    <name evidence="3" type="ORF">E3D37_05795</name>
</gene>
<dbReference type="RefSeq" id="WP_134257325.1">
    <property type="nucleotide sequence ID" value="NZ_PTMA02000017.1"/>
</dbReference>
<dbReference type="Proteomes" id="UP000298234">
    <property type="component" value="Unassembled WGS sequence"/>
</dbReference>